<evidence type="ECO:0000256" key="1">
    <source>
        <dbReference type="ARBA" id="ARBA00007637"/>
    </source>
</evidence>
<accession>A0A1I5TBB1</accession>
<dbReference type="RefSeq" id="WP_083413437.1">
    <property type="nucleotide sequence ID" value="NZ_FOXO01000008.1"/>
</dbReference>
<dbReference type="Gene3D" id="3.90.25.10">
    <property type="entry name" value="UDP-galactose 4-epimerase, domain 1"/>
    <property type="match status" value="1"/>
</dbReference>
<evidence type="ECO:0000313" key="3">
    <source>
        <dbReference type="EMBL" id="SFP80258.1"/>
    </source>
</evidence>
<dbReference type="Proteomes" id="UP000182624">
    <property type="component" value="Unassembled WGS sequence"/>
</dbReference>
<dbReference type="InterPro" id="IPR036291">
    <property type="entry name" value="NAD(P)-bd_dom_sf"/>
</dbReference>
<dbReference type="SUPFAM" id="SSF51735">
    <property type="entry name" value="NAD(P)-binding Rossmann-fold domains"/>
    <property type="match status" value="1"/>
</dbReference>
<reference evidence="4" key="1">
    <citation type="submission" date="2016-10" db="EMBL/GenBank/DDBJ databases">
        <authorList>
            <person name="Varghese N."/>
            <person name="Submissions S."/>
        </authorList>
    </citation>
    <scope>NUCLEOTIDE SEQUENCE [LARGE SCALE GENOMIC DNA]</scope>
    <source>
        <strain evidence="4">P18</strain>
    </source>
</reference>
<keyword evidence="4" id="KW-1185">Reference proteome</keyword>
<dbReference type="PANTHER" id="PTHR43000">
    <property type="entry name" value="DTDP-D-GLUCOSE 4,6-DEHYDRATASE-RELATED"/>
    <property type="match status" value="1"/>
</dbReference>
<feature type="domain" description="NAD-dependent epimerase/dehydratase" evidence="2">
    <location>
        <begin position="33"/>
        <end position="279"/>
    </location>
</feature>
<comment type="similarity">
    <text evidence="1">Belongs to the NAD(P)-dependent epimerase/dehydratase family.</text>
</comment>
<sequence length="354" mass="40143">MIPLTIDSFEEIVNTVCNTDFIEWEKFKGKTFFITGATGLIGYTLIRSLIYTSRKRNLDIKIIALVRDEQRARERFSGFEYSDENLKFFEGNVEKLPYIDNSINIDYIVHGASKTASMSFVNEPVETIETAVLGTINILRLAKEKNISGMVYLSSMEVYGYPQKGHKVRESDIGALSPQDLRNSYPISKIQCESLCKSYSSEYNLPVMIARLTQTFGPGVNYDDGRIFAYFGRCVVEHKNIILKTKGETERSYLYTSDAVTAILTLLQKGTTGESYNIADEKTYCSIAQMAEEIAKENGILVEYEASELLRKNGYPDTIYMDLDTSKTLKTGWFPQFRGGTSLMLRNMIVAFEK</sequence>
<name>A0A1I5TBB1_9FIRM</name>
<evidence type="ECO:0000313" key="4">
    <source>
        <dbReference type="Proteomes" id="UP000182624"/>
    </source>
</evidence>
<dbReference type="AlphaFoldDB" id="A0A1I5TBB1"/>
<proteinExistence type="inferred from homology"/>
<dbReference type="EMBL" id="FOXO01000008">
    <property type="protein sequence ID" value="SFP80258.1"/>
    <property type="molecule type" value="Genomic_DNA"/>
</dbReference>
<protein>
    <submittedName>
        <fullName evidence="3">Nucleoside-diphosphate-sugar epimerase</fullName>
    </submittedName>
</protein>
<organism evidence="3 4">
    <name type="scientific">Butyrivibrio proteoclasticus</name>
    <dbReference type="NCBI Taxonomy" id="43305"/>
    <lineage>
        <taxon>Bacteria</taxon>
        <taxon>Bacillati</taxon>
        <taxon>Bacillota</taxon>
        <taxon>Clostridia</taxon>
        <taxon>Lachnospirales</taxon>
        <taxon>Lachnospiraceae</taxon>
        <taxon>Butyrivibrio</taxon>
    </lineage>
</organism>
<evidence type="ECO:0000259" key="2">
    <source>
        <dbReference type="Pfam" id="PF01370"/>
    </source>
</evidence>
<dbReference type="Gene3D" id="3.40.50.720">
    <property type="entry name" value="NAD(P)-binding Rossmann-like Domain"/>
    <property type="match status" value="1"/>
</dbReference>
<dbReference type="InterPro" id="IPR001509">
    <property type="entry name" value="Epimerase_deHydtase"/>
</dbReference>
<gene>
    <name evidence="3" type="ORF">SAMN04487928_108110</name>
</gene>
<dbReference type="Pfam" id="PF01370">
    <property type="entry name" value="Epimerase"/>
    <property type="match status" value="1"/>
</dbReference>